<feature type="compositionally biased region" description="Basic and acidic residues" evidence="2">
    <location>
        <begin position="603"/>
        <end position="616"/>
    </location>
</feature>
<feature type="compositionally biased region" description="Basic and acidic residues" evidence="2">
    <location>
        <begin position="623"/>
        <end position="635"/>
    </location>
</feature>
<evidence type="ECO:0000256" key="1">
    <source>
        <dbReference type="SAM" id="Coils"/>
    </source>
</evidence>
<accession>A0A1G4KJM5</accession>
<reference evidence="4" key="1">
    <citation type="submission" date="2016-03" db="EMBL/GenBank/DDBJ databases">
        <authorList>
            <person name="Devillers Hugo."/>
        </authorList>
    </citation>
    <scope>NUCLEOTIDE SEQUENCE [LARGE SCALE GENOMIC DNA]</scope>
</reference>
<dbReference type="OrthoDB" id="3260408at2759"/>
<dbReference type="AlphaFoldDB" id="A0A1G4KJM5"/>
<gene>
    <name evidence="3" type="ORF">LAME_0H20252G</name>
</gene>
<evidence type="ECO:0000313" key="3">
    <source>
        <dbReference type="EMBL" id="SCV04666.1"/>
    </source>
</evidence>
<evidence type="ECO:0000313" key="4">
    <source>
        <dbReference type="Proteomes" id="UP000191144"/>
    </source>
</evidence>
<feature type="compositionally biased region" description="Acidic residues" evidence="2">
    <location>
        <begin position="237"/>
        <end position="250"/>
    </location>
</feature>
<organism evidence="3 4">
    <name type="scientific">Lachancea meyersii CBS 8951</name>
    <dbReference type="NCBI Taxonomy" id="1266667"/>
    <lineage>
        <taxon>Eukaryota</taxon>
        <taxon>Fungi</taxon>
        <taxon>Dikarya</taxon>
        <taxon>Ascomycota</taxon>
        <taxon>Saccharomycotina</taxon>
        <taxon>Saccharomycetes</taxon>
        <taxon>Saccharomycetales</taxon>
        <taxon>Saccharomycetaceae</taxon>
        <taxon>Lachancea</taxon>
    </lineage>
</organism>
<evidence type="ECO:0000256" key="2">
    <source>
        <dbReference type="SAM" id="MobiDB-lite"/>
    </source>
</evidence>
<feature type="coiled-coil region" evidence="1">
    <location>
        <begin position="408"/>
        <end position="435"/>
    </location>
</feature>
<dbReference type="Proteomes" id="UP000191144">
    <property type="component" value="Chromosome H"/>
</dbReference>
<name>A0A1G4KJM5_9SACH</name>
<feature type="compositionally biased region" description="Basic and acidic residues" evidence="2">
    <location>
        <begin position="539"/>
        <end position="576"/>
    </location>
</feature>
<protein>
    <submittedName>
        <fullName evidence="3">LAME_0H20252g1_1</fullName>
    </submittedName>
</protein>
<feature type="region of interest" description="Disordered" evidence="2">
    <location>
        <begin position="227"/>
        <end position="250"/>
    </location>
</feature>
<sequence length="635" mass="74232">MVSVRIWRKLRLLCTLLVALHFTALFIGSQNIDLCSTPVLGQTVWFEQVACPWWDAHVEPHRKELARPLALQWQAKEQDLKYHVESFSQRLTSSGKKHVLPCIRRWTHVACIKSHLYYNVYVLPHVKHVRYKCQLWLQSDGNVAKHTLSTLDHMSSACSKAKALAHRIGNDLNPHISNATKYAKGLISQMADLASEGRAYMQREVTKYMHKSDEGSQAAEESLYYDAENGEEQVGKDDEEEYDEDEDEEEETLYLTSTIVETVTLSDNQLAAPTSDSGADAALEVPLRDLVQDEFQAWSNTVKQKALNTEGQFDVEIEALKRDKLDVFRPRITALLQDISNSTQQHYRIINKAILDVNCTMEHHPETGEQIYFNREGTQLRKYVTRPLMREFFSQAHTHVDVALEEVRALLESFIEEVNAEVDQLRQEHLEVYEEWGDVMVSEWSKRMAYVDVVAAMDSEDLGQRQHDNWKQFLKLKKQVIATRDVLMKHPANLLDVEKFLKEIQFTLKALQREAGEYLFILRSKANLAFQAREELERKEHVEQVEKEKKEQEERERQEQEERLRQEQLEEEKFQDMYESLEGVSDESDEKDQSEAQLLQHEQLQRAKLDQEEFEQRQQMAREQSRDEERYSSQN</sequence>
<keyword evidence="4" id="KW-1185">Reference proteome</keyword>
<proteinExistence type="predicted"/>
<feature type="region of interest" description="Disordered" evidence="2">
    <location>
        <begin position="539"/>
        <end position="635"/>
    </location>
</feature>
<keyword evidence="1" id="KW-0175">Coiled coil</keyword>
<dbReference type="EMBL" id="LT598480">
    <property type="protein sequence ID" value="SCV04666.1"/>
    <property type="molecule type" value="Genomic_DNA"/>
</dbReference>